<dbReference type="AlphaFoldDB" id="A0AAW9SDP3"/>
<name>A0AAW9SDP3_9RHOB</name>
<dbReference type="InterPro" id="IPR029044">
    <property type="entry name" value="Nucleotide-diphossugar_trans"/>
</dbReference>
<evidence type="ECO:0000313" key="2">
    <source>
        <dbReference type="Proteomes" id="UP001428774"/>
    </source>
</evidence>
<sequence>MISLSNTAILILTCNDFEALDITIGQVLATTPASVPVYLLSNCHGLPGADICEDMCRFTARQNYGRVHWLNPMKAQPAFFGIQDAIENHIDAEYILKLDDDAFPITPGWLEGLIETYAEQDPDKIAYVSGLVNNNPYGFHRLTRLPALREAYGAIMAQSHMAGEYVPGYQEFRIAGPGEADPGGWGTVWQFPHLARWIHEETTLQPERFRALTADLGPVVFDPKVRYSINVMLFRRDLWSKVATGGVDDEEMLNLYCDANDKTIVIREDIPFVHLYFGPQKRYLADLLPGVREAYPSPHPRLVADWDAFKANWQIELLKKMTGEATIVALKTVLRRLRNAAGRIVRRR</sequence>
<dbReference type="Proteomes" id="UP001428774">
    <property type="component" value="Unassembled WGS sequence"/>
</dbReference>
<reference evidence="1 2" key="1">
    <citation type="submission" date="2024-05" db="EMBL/GenBank/DDBJ databases">
        <title>Genome sequence of Ponticoccus litoralis KCCM 90028.</title>
        <authorList>
            <person name="Kim J.M."/>
            <person name="Lee J.K."/>
            <person name="Choi B.J."/>
            <person name="Bayburt H."/>
            <person name="Baek J.H."/>
            <person name="Jeon C.O."/>
        </authorList>
    </citation>
    <scope>NUCLEOTIDE SEQUENCE [LARGE SCALE GENOMIC DNA]</scope>
    <source>
        <strain evidence="1 2">KCCM 90028</strain>
    </source>
</reference>
<proteinExistence type="predicted"/>
<gene>
    <name evidence="1" type="ORF">ABFB10_20395</name>
</gene>
<evidence type="ECO:0008006" key="3">
    <source>
        <dbReference type="Google" id="ProtNLM"/>
    </source>
</evidence>
<dbReference type="SUPFAM" id="SSF53448">
    <property type="entry name" value="Nucleotide-diphospho-sugar transferases"/>
    <property type="match status" value="1"/>
</dbReference>
<dbReference type="Gene3D" id="3.90.550.10">
    <property type="entry name" value="Spore Coat Polysaccharide Biosynthesis Protein SpsA, Chain A"/>
    <property type="match status" value="1"/>
</dbReference>
<dbReference type="RefSeq" id="WP_347168089.1">
    <property type="nucleotide sequence ID" value="NZ_JBDNCH010000003.1"/>
</dbReference>
<keyword evidence="2" id="KW-1185">Reference proteome</keyword>
<accession>A0AAW9SDP3</accession>
<dbReference type="EMBL" id="JBDNCH010000003">
    <property type="protein sequence ID" value="MEN9062981.1"/>
    <property type="molecule type" value="Genomic_DNA"/>
</dbReference>
<comment type="caution">
    <text evidence="1">The sequence shown here is derived from an EMBL/GenBank/DDBJ whole genome shotgun (WGS) entry which is preliminary data.</text>
</comment>
<organism evidence="1 2">
    <name type="scientific">Ponticoccus litoralis</name>
    <dbReference type="NCBI Taxonomy" id="422297"/>
    <lineage>
        <taxon>Bacteria</taxon>
        <taxon>Pseudomonadati</taxon>
        <taxon>Pseudomonadota</taxon>
        <taxon>Alphaproteobacteria</taxon>
        <taxon>Rhodobacterales</taxon>
        <taxon>Roseobacteraceae</taxon>
        <taxon>Ponticoccus</taxon>
    </lineage>
</organism>
<protein>
    <recommendedName>
        <fullName evidence="3">Glycosyl transferase family 2</fullName>
    </recommendedName>
</protein>
<evidence type="ECO:0000313" key="1">
    <source>
        <dbReference type="EMBL" id="MEN9062981.1"/>
    </source>
</evidence>
<dbReference type="CDD" id="cd00761">
    <property type="entry name" value="Glyco_tranf_GTA_type"/>
    <property type="match status" value="1"/>
</dbReference>